<evidence type="ECO:0000256" key="5">
    <source>
        <dbReference type="ARBA" id="ARBA00023237"/>
    </source>
</evidence>
<dbReference type="InterPro" id="IPR023346">
    <property type="entry name" value="Lysozyme-like_dom_sf"/>
</dbReference>
<organism evidence="11 12">
    <name type="scientific">Photobacterium alginatilyticum</name>
    <dbReference type="NCBI Taxonomy" id="1775171"/>
    <lineage>
        <taxon>Bacteria</taxon>
        <taxon>Pseudomonadati</taxon>
        <taxon>Pseudomonadota</taxon>
        <taxon>Gammaproteobacteria</taxon>
        <taxon>Vibrionales</taxon>
        <taxon>Vibrionaceae</taxon>
        <taxon>Photobacterium</taxon>
    </lineage>
</organism>
<dbReference type="PROSITE" id="PS00922">
    <property type="entry name" value="TRANSGLYCOSYLASE"/>
    <property type="match status" value="1"/>
</dbReference>
<dbReference type="Pfam" id="PF01464">
    <property type="entry name" value="SLT"/>
    <property type="match status" value="1"/>
</dbReference>
<protein>
    <recommendedName>
        <fullName evidence="8">Membrane-bound lytic murein transglycosylase F</fullName>
        <ecNumber evidence="8">4.2.2.n1</ecNumber>
    </recommendedName>
    <alternativeName>
        <fullName evidence="8">Murein lyase F</fullName>
    </alternativeName>
</protein>
<sequence length="513" mass="58070">MLLNNIRLIPSPRYAIAIMLSLLLLSGCKWLEPPARSDLEKVRESGVLRVGTLNNQLAYFIGADGPTGLDYELAQRFADKLGVKLEMQPMFTLAGLFPSLERGDVDIIAAGLTMTDDRLESFRAAPAYYYASQIVVYKKGQWRPRDTEDLSQNKGSLTVVKGSSHEKSLNTLKVLYPDLKWQAVEETDSDDLLRMVAKGELDYTIADSVDVALSQRIHPDIATALELTEDEPIAWFVNKTTDDSLYALLIEFFGDMQQNGELAKLEEKYFGHVATFDYVDTRAFLRAIEKKLPRWESLFKKYAEEFDWRLIAALSYQESHWNPKAVSPTGVRGMMMLTLPTAKSVGVNNRLDPEQSIRGGTEYLRKMINRIPDSIAEHEKVWFALASYNVGFGHLMDARRLTKTQGGNPDAWSDVKQRLPLLRQRKYYTQTRYGYARGDEALNYVENIRRYYQSIIGYEQAHNQPPQQQDIAVIDDLHTITPPKTPEVAPQEAGSNAEADIVDKAKPTKTANN</sequence>
<keyword evidence="12" id="KW-1185">Reference proteome</keyword>
<evidence type="ECO:0000256" key="6">
    <source>
        <dbReference type="ARBA" id="ARBA00023239"/>
    </source>
</evidence>
<accession>A0ABW9YKW6</accession>
<dbReference type="SUPFAM" id="SSF53850">
    <property type="entry name" value="Periplasmic binding protein-like II"/>
    <property type="match status" value="1"/>
</dbReference>
<comment type="caution">
    <text evidence="8">Lacks conserved residue(s) required for the propagation of feature annotation.</text>
</comment>
<evidence type="ECO:0000256" key="3">
    <source>
        <dbReference type="ARBA" id="ARBA00022729"/>
    </source>
</evidence>
<dbReference type="InterPro" id="IPR000189">
    <property type="entry name" value="Transglyc_AS"/>
</dbReference>
<dbReference type="Gene3D" id="3.40.190.10">
    <property type="entry name" value="Periplasmic binding protein-like II"/>
    <property type="match status" value="2"/>
</dbReference>
<dbReference type="Pfam" id="PF00497">
    <property type="entry name" value="SBP_bac_3"/>
    <property type="match status" value="1"/>
</dbReference>
<dbReference type="PANTHER" id="PTHR35936">
    <property type="entry name" value="MEMBRANE-BOUND LYTIC MUREIN TRANSGLYCOSYLASE F"/>
    <property type="match status" value="1"/>
</dbReference>
<proteinExistence type="inferred from homology"/>
<evidence type="ECO:0000256" key="7">
    <source>
        <dbReference type="ARBA" id="ARBA00023316"/>
    </source>
</evidence>
<evidence type="ECO:0000256" key="4">
    <source>
        <dbReference type="ARBA" id="ARBA00023136"/>
    </source>
</evidence>
<reference evidence="11 12" key="1">
    <citation type="journal article" date="2017" name="Int. J. Syst. Evol. Microbiol.">
        <title>Photobacterium alginatilyticum sp. nov., a marine bacterium isolated from bottom seawater.</title>
        <authorList>
            <person name="Wang X."/>
            <person name="Wang Y."/>
            <person name="Yang X."/>
            <person name="Sun H."/>
            <person name="Li B."/>
            <person name="Zhang X.H."/>
        </authorList>
    </citation>
    <scope>NUCLEOTIDE SEQUENCE [LARGE SCALE GENOMIC DNA]</scope>
    <source>
        <strain evidence="11 12">P03D4</strain>
    </source>
</reference>
<keyword evidence="3 8" id="KW-0732">Signal</keyword>
<evidence type="ECO:0000256" key="1">
    <source>
        <dbReference type="ARBA" id="ARBA00007734"/>
    </source>
</evidence>
<feature type="region of interest" description="LT domain" evidence="8">
    <location>
        <begin position="274"/>
        <end position="513"/>
    </location>
</feature>
<keyword evidence="5 8" id="KW-0998">Cell outer membrane</keyword>
<comment type="function">
    <text evidence="8">Murein-degrading enzyme that degrades murein glycan strands and insoluble, high-molecular weight murein sacculi, with the concomitant formation of a 1,6-anhydromuramoyl product. Lytic transglycosylases (LTs) play an integral role in the metabolism of the peptidoglycan (PG) sacculus. Their lytic action creates space within the PG sacculus to allow for its expansion as well as for the insertion of various structures such as secretion systems and flagella.</text>
</comment>
<evidence type="ECO:0000256" key="2">
    <source>
        <dbReference type="ARBA" id="ARBA00010333"/>
    </source>
</evidence>
<dbReference type="InterPro" id="IPR008258">
    <property type="entry name" value="Transglycosylase_SLT_dom_1"/>
</dbReference>
<feature type="domain" description="Solute-binding protein family 3/N-terminal" evidence="10">
    <location>
        <begin position="47"/>
        <end position="273"/>
    </location>
</feature>
<evidence type="ECO:0000256" key="9">
    <source>
        <dbReference type="SAM" id="MobiDB-lite"/>
    </source>
</evidence>
<dbReference type="Gene3D" id="1.10.530.10">
    <property type="match status" value="1"/>
</dbReference>
<evidence type="ECO:0000259" key="10">
    <source>
        <dbReference type="SMART" id="SM00062"/>
    </source>
</evidence>
<keyword evidence="7 8" id="KW-0961">Cell wall biogenesis/degradation</keyword>
<evidence type="ECO:0000256" key="8">
    <source>
        <dbReference type="HAMAP-Rule" id="MF_02016"/>
    </source>
</evidence>
<feature type="region of interest" description="Disordered" evidence="9">
    <location>
        <begin position="480"/>
        <end position="513"/>
    </location>
</feature>
<comment type="caution">
    <text evidence="11">The sequence shown here is derived from an EMBL/GenBank/DDBJ whole genome shotgun (WGS) entry which is preliminary data.</text>
</comment>
<comment type="similarity">
    <text evidence="8">In the N-terminal section; belongs to the bacterial solute-binding protein 3 family.</text>
</comment>
<dbReference type="InterPro" id="IPR001638">
    <property type="entry name" value="Solute-binding_3/MltF_N"/>
</dbReference>
<comment type="similarity">
    <text evidence="1">Belongs to the transglycosylase Slt family.</text>
</comment>
<comment type="subcellular location">
    <subcellularLocation>
        <location evidence="8">Cell outer membrane</location>
        <topology evidence="8">Peripheral membrane protein</topology>
    </subcellularLocation>
    <text evidence="8">Attached to the inner leaflet of the outer membrane.</text>
</comment>
<dbReference type="SUPFAM" id="SSF53955">
    <property type="entry name" value="Lysozyme-like"/>
    <property type="match status" value="1"/>
</dbReference>
<dbReference type="EMBL" id="RSEJ01000020">
    <property type="protein sequence ID" value="NBI54489.1"/>
    <property type="molecule type" value="Genomic_DNA"/>
</dbReference>
<dbReference type="SMART" id="SM00062">
    <property type="entry name" value="PBPb"/>
    <property type="match status" value="1"/>
</dbReference>
<comment type="domain">
    <text evidence="8">The N-terminal domain does not have lytic activity and probably modulates enzymatic activity. The C-terminal domain is the catalytic active domain.</text>
</comment>
<comment type="similarity">
    <text evidence="8">In the C-terminal section; belongs to the transglycosylase Slt family.</text>
</comment>
<dbReference type="PANTHER" id="PTHR35936:SF32">
    <property type="entry name" value="MEMBRANE-BOUND LYTIC MUREIN TRANSGLYCOSYLASE F"/>
    <property type="match status" value="1"/>
</dbReference>
<dbReference type="InterPro" id="IPR023703">
    <property type="entry name" value="MltF"/>
</dbReference>
<keyword evidence="6 8" id="KW-0456">Lyase</keyword>
<evidence type="ECO:0000313" key="12">
    <source>
        <dbReference type="Proteomes" id="UP000738517"/>
    </source>
</evidence>
<comment type="catalytic activity">
    <reaction evidence="8">
        <text>Exolytic cleavage of the (1-&gt;4)-beta-glycosidic linkage between N-acetylmuramic acid (MurNAc) and N-acetylglucosamine (GlcNAc) residues in peptidoglycan, from either the reducing or the non-reducing ends of the peptidoglycan chains, with concomitant formation of a 1,6-anhydrobond in the MurNAc residue.</text>
        <dbReference type="EC" id="4.2.2.n1"/>
    </reaction>
</comment>
<keyword evidence="4 8" id="KW-0472">Membrane</keyword>
<dbReference type="HAMAP" id="MF_02016">
    <property type="entry name" value="MltF"/>
    <property type="match status" value="1"/>
</dbReference>
<dbReference type="PROSITE" id="PS51257">
    <property type="entry name" value="PROKAR_LIPOPROTEIN"/>
    <property type="match status" value="1"/>
</dbReference>
<dbReference type="NCBIfam" id="NF008112">
    <property type="entry name" value="PRK10859.1"/>
    <property type="match status" value="1"/>
</dbReference>
<dbReference type="CDD" id="cd13403">
    <property type="entry name" value="MLTF-like"/>
    <property type="match status" value="1"/>
</dbReference>
<dbReference type="EC" id="4.2.2.n1" evidence="8"/>
<gene>
    <name evidence="8 11" type="primary">mltF</name>
    <name evidence="11" type="ORF">EIZ48_18370</name>
</gene>
<comment type="similarity">
    <text evidence="2">Belongs to the bacterial solute-binding protein 3 family.</text>
</comment>
<dbReference type="Proteomes" id="UP000738517">
    <property type="component" value="Unassembled WGS sequence"/>
</dbReference>
<dbReference type="CDD" id="cd01009">
    <property type="entry name" value="PBP2_YfhD_N"/>
    <property type="match status" value="1"/>
</dbReference>
<feature type="active site" evidence="8">
    <location>
        <position position="318"/>
    </location>
</feature>
<name>A0ABW9YKW6_9GAMM</name>
<evidence type="ECO:0000313" key="11">
    <source>
        <dbReference type="EMBL" id="NBI54489.1"/>
    </source>
</evidence>